<dbReference type="Pfam" id="PF03413">
    <property type="entry name" value="PepSY"/>
    <property type="match status" value="1"/>
</dbReference>
<organism evidence="3 4">
    <name type="scientific">Gallionella capsiferriformans (strain ES-2)</name>
    <name type="common">Gallionella ferruginea capsiferriformans (strain ES-2)</name>
    <dbReference type="NCBI Taxonomy" id="395494"/>
    <lineage>
        <taxon>Bacteria</taxon>
        <taxon>Pseudomonadati</taxon>
        <taxon>Pseudomonadota</taxon>
        <taxon>Betaproteobacteria</taxon>
        <taxon>Nitrosomonadales</taxon>
        <taxon>Gallionellaceae</taxon>
        <taxon>Gallionella</taxon>
    </lineage>
</organism>
<protein>
    <submittedName>
        <fullName evidence="3">PepSY-associated TM helix domain-containing protein</fullName>
    </submittedName>
</protein>
<dbReference type="PANTHER" id="PTHR34219">
    <property type="entry name" value="IRON-REGULATED INNER MEMBRANE PROTEIN-RELATED"/>
    <property type="match status" value="1"/>
</dbReference>
<keyword evidence="4" id="KW-1185">Reference proteome</keyword>
<dbReference type="Proteomes" id="UP000001235">
    <property type="component" value="Chromosome"/>
</dbReference>
<proteinExistence type="predicted"/>
<name>D9SCN5_GALCS</name>
<dbReference type="Pfam" id="PF03929">
    <property type="entry name" value="PepSY_TM"/>
    <property type="match status" value="1"/>
</dbReference>
<feature type="transmembrane region" description="Helical" evidence="1">
    <location>
        <begin position="341"/>
        <end position="366"/>
    </location>
</feature>
<dbReference type="InterPro" id="IPR005625">
    <property type="entry name" value="PepSY-ass_TM"/>
</dbReference>
<dbReference type="eggNOG" id="COG3182">
    <property type="taxonomic scope" value="Bacteria"/>
</dbReference>
<dbReference type="KEGG" id="gca:Galf_2619"/>
<keyword evidence="1" id="KW-0472">Membrane</keyword>
<dbReference type="STRING" id="395494.Galf_2619"/>
<dbReference type="HOGENOM" id="CLU_031962_4_0_4"/>
<dbReference type="InterPro" id="IPR025711">
    <property type="entry name" value="PepSY"/>
</dbReference>
<feature type="transmembrane region" description="Helical" evidence="1">
    <location>
        <begin position="199"/>
        <end position="219"/>
    </location>
</feature>
<keyword evidence="1" id="KW-1133">Transmembrane helix</keyword>
<sequence>MRKVVVYLHRWVGLAALLFIGVAAVTGTVLSFDKELDRWLNDDWYYVNPQTVRLPMDQLVTRAETFIAGSRVTFVRMDADPARSYHFFLKSKPAAGEEKGLMHNVFVDPYTGAILGGRESGAFGVDKRHFIPMLVKLHYTWYMGDFGKWLIGIAAVLWLLDHFGAVYLSFPNLKSWKKSFQFRWTAGGHKLNFDMHRSGSMWILPVLIALALSSVYLNLNTQFKWVVNKFSPLTTVECACHVDPNAKWLADTASWDGAIKLAQTTQPELAVAAMTFMPDTRKFIVSMKGPEDLTNEVGMTKVYVNAMTGELMHVHDRHAETAGDTFNAWQLPLHNGRVFGLFGQIIILLSGIVITLICVTAFLIYAKKARARKAKNAQVIAGETVRNADVFNQTQSINP</sequence>
<accession>D9SCN5</accession>
<feature type="transmembrane region" description="Helical" evidence="1">
    <location>
        <begin position="149"/>
        <end position="170"/>
    </location>
</feature>
<dbReference type="AlphaFoldDB" id="D9SCN5"/>
<evidence type="ECO:0000313" key="3">
    <source>
        <dbReference type="EMBL" id="ADL56616.1"/>
    </source>
</evidence>
<feature type="domain" description="PepSY" evidence="2">
    <location>
        <begin position="54"/>
        <end position="116"/>
    </location>
</feature>
<evidence type="ECO:0000313" key="4">
    <source>
        <dbReference type="Proteomes" id="UP000001235"/>
    </source>
</evidence>
<dbReference type="EMBL" id="CP002159">
    <property type="protein sequence ID" value="ADL56616.1"/>
    <property type="molecule type" value="Genomic_DNA"/>
</dbReference>
<dbReference type="RefSeq" id="WP_013294536.1">
    <property type="nucleotide sequence ID" value="NC_014394.1"/>
</dbReference>
<evidence type="ECO:0000259" key="2">
    <source>
        <dbReference type="Pfam" id="PF03413"/>
    </source>
</evidence>
<keyword evidence="1" id="KW-0812">Transmembrane</keyword>
<dbReference type="OrthoDB" id="7238323at2"/>
<dbReference type="PANTHER" id="PTHR34219:SF5">
    <property type="entry name" value="BLR4505 PROTEIN"/>
    <property type="match status" value="1"/>
</dbReference>
<gene>
    <name evidence="3" type="ordered locus">Galf_2619</name>
</gene>
<evidence type="ECO:0000256" key="1">
    <source>
        <dbReference type="SAM" id="Phobius"/>
    </source>
</evidence>
<feature type="transmembrane region" description="Helical" evidence="1">
    <location>
        <begin position="12"/>
        <end position="32"/>
    </location>
</feature>
<reference evidence="3 4" key="1">
    <citation type="submission" date="2010-08" db="EMBL/GenBank/DDBJ databases">
        <title>Complete sequence of Gallionella capsiferriformans ES-2.</title>
        <authorList>
            <consortium name="US DOE Joint Genome Institute"/>
            <person name="Lucas S."/>
            <person name="Copeland A."/>
            <person name="Lapidus A."/>
            <person name="Cheng J.-F."/>
            <person name="Bruce D."/>
            <person name="Goodwin L."/>
            <person name="Pitluck S."/>
            <person name="Chertkov O."/>
            <person name="Davenport K.W."/>
            <person name="Detter J.C."/>
            <person name="Han C."/>
            <person name="Tapia R."/>
            <person name="Land M."/>
            <person name="Hauser L."/>
            <person name="Chang Y.-J."/>
            <person name="Jeffries C."/>
            <person name="Kyrpides N."/>
            <person name="Ivanova N."/>
            <person name="Mikhailova N."/>
            <person name="Shelobolina E.S."/>
            <person name="Picardal F."/>
            <person name="Roden E."/>
            <person name="Emerson D."/>
            <person name="Woyke T."/>
        </authorList>
    </citation>
    <scope>NUCLEOTIDE SEQUENCE [LARGE SCALE GENOMIC DNA]</scope>
    <source>
        <strain evidence="3 4">ES-2</strain>
    </source>
</reference>